<gene>
    <name evidence="1" type="ORF">SHCRBa_033_L16_R_100</name>
</gene>
<dbReference type="AlphaFoldDB" id="A0A059Q1D5"/>
<accession>A0A059Q1D5</accession>
<proteinExistence type="predicted"/>
<sequence length="77" mass="9128">MHQDMDSFVRELVESLATFIKLHALFRCSDADDGEQRDNNYYERENALMVIGSNLLRRHLGLGLRRLPLSRRRIVWL</sequence>
<evidence type="ECO:0000313" key="1">
    <source>
        <dbReference type="EMBL" id="AGT16869.1"/>
    </source>
</evidence>
<protein>
    <submittedName>
        <fullName evidence="1">Putative potassium transporter 2</fullName>
    </submittedName>
</protein>
<name>A0A059Q1D5_9POAL</name>
<organism evidence="1">
    <name type="scientific">Saccharum hybrid cultivar R570</name>
    <dbReference type="NCBI Taxonomy" id="131158"/>
    <lineage>
        <taxon>Eukaryota</taxon>
        <taxon>Viridiplantae</taxon>
        <taxon>Streptophyta</taxon>
        <taxon>Embryophyta</taxon>
        <taxon>Tracheophyta</taxon>
        <taxon>Spermatophyta</taxon>
        <taxon>Magnoliopsida</taxon>
        <taxon>Liliopsida</taxon>
        <taxon>Poales</taxon>
        <taxon>Poaceae</taxon>
        <taxon>PACMAD clade</taxon>
        <taxon>Panicoideae</taxon>
        <taxon>Andropogonodae</taxon>
        <taxon>Andropogoneae</taxon>
        <taxon>Saccharinae</taxon>
        <taxon>Saccharum</taxon>
        <taxon>Saccharum officinarum species complex</taxon>
    </lineage>
</organism>
<dbReference type="EMBL" id="KF184864">
    <property type="protein sequence ID" value="AGT16869.1"/>
    <property type="molecule type" value="Genomic_DNA"/>
</dbReference>
<reference evidence="1" key="1">
    <citation type="submission" date="2013-05" db="EMBL/GenBank/DDBJ databases">
        <title>Building the sugarcane genome for biotechnology and identifying evolutionary trends.</title>
        <authorList>
            <person name="De Setta N."/>
            <person name="Monteiro-Vitorello C.B."/>
            <person name="Metcalfe C.J."/>
            <person name="Cruz G.M.Q."/>
            <person name="Del Bem L.E."/>
            <person name="Vicentini R."/>
            <person name="Nogueira F.T.S."/>
            <person name="Campos R.A."/>
            <person name="Nunes S.L."/>
            <person name="Turrini P.C.G."/>
            <person name="Vieira A.P."/>
            <person name="Cruz E.A.O."/>
            <person name="Correa T.C.S."/>
            <person name="Hotta C.T."/>
            <person name="de Mello-Varani A."/>
            <person name="Vautrin S."/>
            <person name="Trindade A.S."/>
            <person name="Vilela M.M."/>
            <person name="Horta C.L."/>
            <person name="Sato P.M."/>
            <person name="de Andrade R.F."/>
            <person name="Nishiyama M.Y."/>
            <person name="Cardoso-Silva C.B."/>
            <person name="Scortecci K.C."/>
            <person name="Garcia A.A.F."/>
            <person name="Carneiro M.S."/>
            <person name="Kim C."/>
            <person name="Paterson A.H."/>
            <person name="Berges H."/>
            <person name="D'Hont A."/>
            <person name="de-Souza A.P."/>
            <person name="Souza G.M."/>
            <person name="Vincentz M."/>
            <person name="Kitajima J.P."/>
            <person name="Van Sluys M.-A."/>
        </authorList>
    </citation>
    <scope>NUCLEOTIDE SEQUENCE</scope>
</reference>